<keyword evidence="4" id="KW-0963">Cytoplasm</keyword>
<evidence type="ECO:0000256" key="1">
    <source>
        <dbReference type="ARBA" id="ARBA00022605"/>
    </source>
</evidence>
<organism evidence="6 7">
    <name type="scientific">Methylocystis bryophila</name>
    <dbReference type="NCBI Taxonomy" id="655015"/>
    <lineage>
        <taxon>Bacteria</taxon>
        <taxon>Pseudomonadati</taxon>
        <taxon>Pseudomonadota</taxon>
        <taxon>Alphaproteobacteria</taxon>
        <taxon>Hyphomicrobiales</taxon>
        <taxon>Methylocystaceae</taxon>
        <taxon>Methylocystis</taxon>
    </lineage>
</organism>
<evidence type="ECO:0000313" key="7">
    <source>
        <dbReference type="Proteomes" id="UP000193978"/>
    </source>
</evidence>
<comment type="similarity">
    <text evidence="4">Belongs to the MetA family.</text>
</comment>
<keyword evidence="3 4" id="KW-0012">Acyltransferase</keyword>
<feature type="binding site" evidence="4">
    <location>
        <position position="172"/>
    </location>
    <ligand>
        <name>substrate</name>
    </ligand>
</feature>
<dbReference type="KEGG" id="mbry:B1812_09300"/>
<comment type="subcellular location">
    <subcellularLocation>
        <location evidence="4">Cytoplasm</location>
    </subcellularLocation>
</comment>
<feature type="active site" description="Proton acceptor" evidence="4">
    <location>
        <position position="215"/>
    </location>
</feature>
<accession>A0A1W6MUR2</accession>
<dbReference type="Proteomes" id="UP000193978">
    <property type="component" value="Chromosome"/>
</dbReference>
<keyword evidence="4" id="KW-0486">Methionine biosynthesis</keyword>
<evidence type="ECO:0000256" key="2">
    <source>
        <dbReference type="ARBA" id="ARBA00022679"/>
    </source>
</evidence>
<gene>
    <name evidence="4" type="primary">metAS</name>
    <name evidence="6" type="ORF">B1812_09300</name>
</gene>
<dbReference type="GO" id="GO:0004414">
    <property type="term" value="F:homoserine O-acetyltransferase activity"/>
    <property type="evidence" value="ECO:0007669"/>
    <property type="project" value="UniProtKB-UniRule"/>
</dbReference>
<keyword evidence="1 4" id="KW-0028">Amino-acid biosynthesis</keyword>
<dbReference type="RefSeq" id="WP_085771338.1">
    <property type="nucleotide sequence ID" value="NZ_AP027149.1"/>
</dbReference>
<comment type="function">
    <text evidence="4">Transfers a succinyl group from succinyl-CoA to L-homoserine, forming succinyl-L-homoserine.</text>
</comment>
<dbReference type="EMBL" id="CP019948">
    <property type="protein sequence ID" value="ARN81246.1"/>
    <property type="molecule type" value="Genomic_DNA"/>
</dbReference>
<evidence type="ECO:0000256" key="5">
    <source>
        <dbReference type="PIRSR" id="PIRSR000450-1"/>
    </source>
</evidence>
<dbReference type="HAMAP" id="MF_00295">
    <property type="entry name" value="MetA_acyltransf"/>
    <property type="match status" value="1"/>
</dbReference>
<evidence type="ECO:0000313" key="6">
    <source>
        <dbReference type="EMBL" id="ARN81246.1"/>
    </source>
</evidence>
<sequence length="328" mass="36149">MSSPAVVEAVGGATVEIALVNNMPENAAEATVGQFETLLRRAAGQGITYQLTCYALPQSDVARGSASSTHEEIEALYARGADALIVTGAEPRAERLADEPFWADFSRLVLWARTHTLGSLWSCLAAHGAVELLDGVSRRRQDQKISGVFACSATPDDWATQGAPEEILVPHSRYNSLSREDLAANGYVISSWSPSVGVDSFWRREPSLFLFTQGHPEYTANTLASEFRRDALRFLKGTSAAFPKLPDNYFSGAAQEEIALLRSSPEVLDPFSFLERFDRILEQNPPTANWFNDAERLYGNWLRLIVAERNEEPIGTMARKAAFSRCKT</sequence>
<dbReference type="SUPFAM" id="SSF52317">
    <property type="entry name" value="Class I glutamine amidotransferase-like"/>
    <property type="match status" value="1"/>
</dbReference>
<feature type="active site" description="Acyl-thioester intermediate" evidence="4 5">
    <location>
        <position position="123"/>
    </location>
</feature>
<reference evidence="6 7" key="1">
    <citation type="submission" date="2017-02" db="EMBL/GenBank/DDBJ databases">
        <authorList>
            <person name="Peterson S.W."/>
        </authorList>
    </citation>
    <scope>NUCLEOTIDE SEQUENCE [LARGE SCALE GENOMIC DNA]</scope>
    <source>
        <strain evidence="6 7">S285</strain>
    </source>
</reference>
<dbReference type="OrthoDB" id="9772423at2"/>
<feature type="binding site" evidence="4">
    <location>
        <position position="229"/>
    </location>
    <ligand>
        <name>substrate</name>
    </ligand>
</feature>
<dbReference type="Gene3D" id="3.40.50.880">
    <property type="match status" value="1"/>
</dbReference>
<feature type="site" description="Important for substrate specificity" evidence="4">
    <location>
        <position position="172"/>
    </location>
</feature>
<feature type="site" description="Important for acyl-CoA specificity" evidence="4">
    <location>
        <position position="124"/>
    </location>
</feature>
<dbReference type="GO" id="GO:0008899">
    <property type="term" value="F:homoserine O-succinyltransferase activity"/>
    <property type="evidence" value="ECO:0007669"/>
    <property type="project" value="UniProtKB-EC"/>
</dbReference>
<dbReference type="EC" id="2.3.1.46" evidence="4"/>
<dbReference type="InterPro" id="IPR033752">
    <property type="entry name" value="MetA_family"/>
</dbReference>
<dbReference type="GO" id="GO:0005737">
    <property type="term" value="C:cytoplasm"/>
    <property type="evidence" value="ECO:0007669"/>
    <property type="project" value="UniProtKB-SubCell"/>
</dbReference>
<dbReference type="PIRSF" id="PIRSF000450">
    <property type="entry name" value="H_ser_succinyltr"/>
    <property type="match status" value="1"/>
</dbReference>
<comment type="catalytic activity">
    <reaction evidence="4">
        <text>L-homoserine + succinyl-CoA = O-succinyl-L-homoserine + CoA</text>
        <dbReference type="Rhea" id="RHEA:22008"/>
        <dbReference type="ChEBI" id="CHEBI:57287"/>
        <dbReference type="ChEBI" id="CHEBI:57292"/>
        <dbReference type="ChEBI" id="CHEBI:57476"/>
        <dbReference type="ChEBI" id="CHEBI:57661"/>
        <dbReference type="EC" id="2.3.1.46"/>
    </reaction>
</comment>
<dbReference type="GO" id="GO:0009086">
    <property type="term" value="P:methionine biosynthetic process"/>
    <property type="evidence" value="ECO:0007669"/>
    <property type="project" value="UniProtKB-UniRule"/>
</dbReference>
<dbReference type="Pfam" id="PF04204">
    <property type="entry name" value="HTS"/>
    <property type="match status" value="1"/>
</dbReference>
<proteinExistence type="inferred from homology"/>
<keyword evidence="2 4" id="KW-0808">Transferase</keyword>
<evidence type="ECO:0000256" key="4">
    <source>
        <dbReference type="HAMAP-Rule" id="MF_00295"/>
    </source>
</evidence>
<feature type="binding site" evidence="4">
    <location>
        <position position="144"/>
    </location>
    <ligand>
        <name>substrate</name>
    </ligand>
</feature>
<feature type="active site" evidence="4">
    <location>
        <position position="217"/>
    </location>
</feature>
<feature type="site" description="Important for acyl-CoA specificity" evidence="4">
    <location>
        <position position="90"/>
    </location>
</feature>
<dbReference type="STRING" id="655015.B1812_09300"/>
<dbReference type="InterPro" id="IPR029062">
    <property type="entry name" value="Class_I_gatase-like"/>
</dbReference>
<dbReference type="PANTHER" id="PTHR20919:SF0">
    <property type="entry name" value="HOMOSERINE O-SUCCINYLTRANSFERASE"/>
    <property type="match status" value="1"/>
</dbReference>
<protein>
    <recommendedName>
        <fullName evidence="4">Homoserine O-succinyltransferase</fullName>
        <shortName evidence="4">HST</shortName>
        <ecNumber evidence="4">2.3.1.46</ecNumber>
    </recommendedName>
    <alternativeName>
        <fullName evidence="4">Homoserine transsuccinylase</fullName>
        <shortName evidence="4">HTS</shortName>
    </alternativeName>
</protein>
<keyword evidence="7" id="KW-1185">Reference proteome</keyword>
<comment type="pathway">
    <text evidence="4">Amino-acid biosynthesis; L-methionine biosynthesis via de novo pathway; O-succinyl-L-homoserine from L-homoserine: step 1/1.</text>
</comment>
<evidence type="ECO:0000256" key="3">
    <source>
        <dbReference type="ARBA" id="ARBA00023315"/>
    </source>
</evidence>
<name>A0A1W6MUR2_9HYPH</name>
<comment type="caution">
    <text evidence="4">Lacks conserved residue(s) required for the propagation of feature annotation.</text>
</comment>
<dbReference type="AlphaFoldDB" id="A0A1W6MUR2"/>
<dbReference type="PANTHER" id="PTHR20919">
    <property type="entry name" value="HOMOSERINE O-SUCCINYLTRANSFERASE"/>
    <property type="match status" value="1"/>
</dbReference>
<dbReference type="UniPathway" id="UPA00051">
    <property type="reaction ID" value="UER00075"/>
</dbReference>